<evidence type="ECO:0000313" key="1">
    <source>
        <dbReference type="EMBL" id="KAI8044765.1"/>
    </source>
</evidence>
<keyword evidence="2" id="KW-1185">Reference proteome</keyword>
<name>A0A9Q0BUV2_9MUSC</name>
<dbReference type="AlphaFoldDB" id="A0A9Q0BUV2"/>
<gene>
    <name evidence="1" type="ORF">M5D96_000937</name>
</gene>
<proteinExistence type="predicted"/>
<protein>
    <submittedName>
        <fullName evidence="1">Uncharacterized protein</fullName>
    </submittedName>
</protein>
<dbReference type="EMBL" id="JAMKOV010000001">
    <property type="protein sequence ID" value="KAI8044765.1"/>
    <property type="molecule type" value="Genomic_DNA"/>
</dbReference>
<accession>A0A9Q0BUV2</accession>
<reference evidence="1" key="1">
    <citation type="journal article" date="2023" name="Genome Biol. Evol.">
        <title>Long-read-based Genome Assembly of Drosophila gunungcola Reveals Fewer Chemosensory Genes in Flower-breeding Species.</title>
        <authorList>
            <person name="Negi A."/>
            <person name="Liao B.Y."/>
            <person name="Yeh S.D."/>
        </authorList>
    </citation>
    <scope>NUCLEOTIDE SEQUENCE</scope>
    <source>
        <strain evidence="1">Sukarami</strain>
    </source>
</reference>
<evidence type="ECO:0000313" key="2">
    <source>
        <dbReference type="Proteomes" id="UP001059596"/>
    </source>
</evidence>
<sequence>MRNGKGALSTSSADTNDCGPRKCIAMLINACNSIYGPMPKVQ</sequence>
<comment type="caution">
    <text evidence="1">The sequence shown here is derived from an EMBL/GenBank/DDBJ whole genome shotgun (WGS) entry which is preliminary data.</text>
</comment>
<organism evidence="1 2">
    <name type="scientific">Drosophila gunungcola</name>
    <name type="common">fruit fly</name>
    <dbReference type="NCBI Taxonomy" id="103775"/>
    <lineage>
        <taxon>Eukaryota</taxon>
        <taxon>Metazoa</taxon>
        <taxon>Ecdysozoa</taxon>
        <taxon>Arthropoda</taxon>
        <taxon>Hexapoda</taxon>
        <taxon>Insecta</taxon>
        <taxon>Pterygota</taxon>
        <taxon>Neoptera</taxon>
        <taxon>Endopterygota</taxon>
        <taxon>Diptera</taxon>
        <taxon>Brachycera</taxon>
        <taxon>Muscomorpha</taxon>
        <taxon>Ephydroidea</taxon>
        <taxon>Drosophilidae</taxon>
        <taxon>Drosophila</taxon>
        <taxon>Sophophora</taxon>
    </lineage>
</organism>
<dbReference type="Proteomes" id="UP001059596">
    <property type="component" value="Chromosome 3R"/>
</dbReference>